<proteinExistence type="predicted"/>
<dbReference type="Gene3D" id="3.90.79.10">
    <property type="entry name" value="Nucleoside Triphosphate Pyrophosphohydrolase"/>
    <property type="match status" value="1"/>
</dbReference>
<evidence type="ECO:0000313" key="3">
    <source>
        <dbReference type="EMBL" id="AUJ29666.1"/>
    </source>
</evidence>
<name>A0A3Q8CLU5_9LACO</name>
<dbReference type="InterPro" id="IPR000086">
    <property type="entry name" value="NUDIX_hydrolase_dom"/>
</dbReference>
<evidence type="ECO:0000256" key="1">
    <source>
        <dbReference type="ARBA" id="ARBA00022801"/>
    </source>
</evidence>
<accession>A0A3Q8CLU5</accession>
<dbReference type="PANTHER" id="PTHR10885">
    <property type="entry name" value="ISOPENTENYL-DIPHOSPHATE DELTA-ISOMERASE"/>
    <property type="match status" value="1"/>
</dbReference>
<evidence type="ECO:0000313" key="4">
    <source>
        <dbReference type="Proteomes" id="UP000314960"/>
    </source>
</evidence>
<dbReference type="SUPFAM" id="SSF55811">
    <property type="entry name" value="Nudix"/>
    <property type="match status" value="1"/>
</dbReference>
<sequence length="172" mass="20236">MNEKKYSDNFNEIWDIYNINLQKIGIKRRRDTLIKGEFHLVVGVFVLDNNRVLLQKRTLSKLNNPGKWQETAGGSVLSGESIYMAASREVYEELGINLRIEADNFFFKEIRESWITFWFVVTTQLDINKLIIQKAEVDKVEFFEITKAIELLKNKGIDNTWERLKLISQMDN</sequence>
<dbReference type="InterPro" id="IPR015797">
    <property type="entry name" value="NUDIX_hydrolase-like_dom_sf"/>
</dbReference>
<feature type="domain" description="Nudix hydrolase" evidence="2">
    <location>
        <begin position="37"/>
        <end position="165"/>
    </location>
</feature>
<dbReference type="InterPro" id="IPR020084">
    <property type="entry name" value="NUDIX_hydrolase_CS"/>
</dbReference>
<dbReference type="Pfam" id="PF00293">
    <property type="entry name" value="NUDIX"/>
    <property type="match status" value="1"/>
</dbReference>
<dbReference type="PROSITE" id="PS51462">
    <property type="entry name" value="NUDIX"/>
    <property type="match status" value="1"/>
</dbReference>
<organism evidence="3 4">
    <name type="scientific">Liquorilactobacillus hordei</name>
    <dbReference type="NCBI Taxonomy" id="468911"/>
    <lineage>
        <taxon>Bacteria</taxon>
        <taxon>Bacillati</taxon>
        <taxon>Bacillota</taxon>
        <taxon>Bacilli</taxon>
        <taxon>Lactobacillales</taxon>
        <taxon>Lactobacillaceae</taxon>
        <taxon>Liquorilactobacillus</taxon>
    </lineage>
</organism>
<gene>
    <name evidence="3" type="ORF">BSQ49_05315</name>
</gene>
<dbReference type="PROSITE" id="PS00893">
    <property type="entry name" value="NUDIX_BOX"/>
    <property type="match status" value="1"/>
</dbReference>
<dbReference type="KEGG" id="lhw:BSQ49_05315"/>
<dbReference type="RefSeq" id="WP_141053308.1">
    <property type="nucleotide sequence ID" value="NZ_CP018176.1"/>
</dbReference>
<keyword evidence="1" id="KW-0378">Hydrolase</keyword>
<dbReference type="GO" id="GO:0016787">
    <property type="term" value="F:hydrolase activity"/>
    <property type="evidence" value="ECO:0007669"/>
    <property type="project" value="UniProtKB-KW"/>
</dbReference>
<dbReference type="AlphaFoldDB" id="A0A3Q8CLU5"/>
<reference evidence="3 4" key="1">
    <citation type="submission" date="2016-11" db="EMBL/GenBank/DDBJ databases">
        <title>Interaction between Lactobacillus species and yeast in water kefir.</title>
        <authorList>
            <person name="Behr J."/>
            <person name="Xu D."/>
            <person name="Vogel R.F."/>
        </authorList>
    </citation>
    <scope>NUCLEOTIDE SEQUENCE [LARGE SCALE GENOMIC DNA]</scope>
    <source>
        <strain evidence="3 4">TMW 1.1822</strain>
    </source>
</reference>
<dbReference type="PANTHER" id="PTHR10885:SF0">
    <property type="entry name" value="ISOPENTENYL-DIPHOSPHATE DELTA-ISOMERASE"/>
    <property type="match status" value="1"/>
</dbReference>
<dbReference type="EMBL" id="CP018176">
    <property type="protein sequence ID" value="AUJ29666.1"/>
    <property type="molecule type" value="Genomic_DNA"/>
</dbReference>
<evidence type="ECO:0000259" key="2">
    <source>
        <dbReference type="PROSITE" id="PS51462"/>
    </source>
</evidence>
<protein>
    <recommendedName>
        <fullName evidence="2">Nudix hydrolase domain-containing protein</fullName>
    </recommendedName>
</protein>
<dbReference type="Proteomes" id="UP000314960">
    <property type="component" value="Chromosome"/>
</dbReference>